<feature type="transmembrane region" description="Helical" evidence="7">
    <location>
        <begin position="217"/>
        <end position="238"/>
    </location>
</feature>
<evidence type="ECO:0000256" key="5">
    <source>
        <dbReference type="ARBA" id="ARBA00022989"/>
    </source>
</evidence>
<dbReference type="GO" id="GO:0055085">
    <property type="term" value="P:transmembrane transport"/>
    <property type="evidence" value="ECO:0007669"/>
    <property type="project" value="InterPro"/>
</dbReference>
<dbReference type="Proteomes" id="UP000323594">
    <property type="component" value="Chromosome"/>
</dbReference>
<dbReference type="GeneID" id="57753367"/>
<protein>
    <submittedName>
        <fullName evidence="10">Sugar ABC transporter permease</fullName>
    </submittedName>
    <submittedName>
        <fullName evidence="9">Uncharacterized multiple-sugar transport system permease YteP</fullName>
    </submittedName>
</protein>
<reference evidence="9" key="2">
    <citation type="submission" date="2015-01" db="EMBL/GenBank/DDBJ databases">
        <authorList>
            <person name="Xiang T."/>
            <person name="Song Y."/>
            <person name="Huang L."/>
            <person name="Wang B."/>
            <person name="Wu P."/>
        </authorList>
    </citation>
    <scope>NUCLEOTIDE SEQUENCE [LARGE SCALE GENOMIC DNA]</scope>
    <source>
        <strain evidence="9">V1</strain>
    </source>
</reference>
<keyword evidence="5 7" id="KW-1133">Transmembrane helix</keyword>
<keyword evidence="4 7" id="KW-0812">Transmembrane</keyword>
<evidence type="ECO:0000256" key="7">
    <source>
        <dbReference type="RuleBase" id="RU363032"/>
    </source>
</evidence>
<dbReference type="PANTHER" id="PTHR43227">
    <property type="entry name" value="BLL4140 PROTEIN"/>
    <property type="match status" value="1"/>
</dbReference>
<keyword evidence="3" id="KW-1003">Cell membrane</keyword>
<comment type="similarity">
    <text evidence="7">Belongs to the binding-protein-dependent transport system permease family.</text>
</comment>
<keyword evidence="2 7" id="KW-0813">Transport</keyword>
<evidence type="ECO:0000313" key="9">
    <source>
        <dbReference type="EMBL" id="CEM62959.1"/>
    </source>
</evidence>
<keyword evidence="11" id="KW-1185">Reference proteome</keyword>
<evidence type="ECO:0000256" key="3">
    <source>
        <dbReference type="ARBA" id="ARBA00022475"/>
    </source>
</evidence>
<dbReference type="GO" id="GO:0005886">
    <property type="term" value="C:plasma membrane"/>
    <property type="evidence" value="ECO:0007669"/>
    <property type="project" value="UniProtKB-SubCell"/>
</dbReference>
<reference evidence="10 12" key="3">
    <citation type="submission" date="2019-08" db="EMBL/GenBank/DDBJ databases">
        <authorList>
            <person name="Kuhnert P."/>
        </authorList>
    </citation>
    <scope>NUCLEOTIDE SEQUENCE [LARGE SCALE GENOMIC DNA]</scope>
    <source>
        <strain evidence="10 12">B36.5</strain>
    </source>
</reference>
<evidence type="ECO:0000256" key="4">
    <source>
        <dbReference type="ARBA" id="ARBA00022692"/>
    </source>
</evidence>
<dbReference type="SUPFAM" id="SSF161098">
    <property type="entry name" value="MetI-like"/>
    <property type="match status" value="1"/>
</dbReference>
<dbReference type="InterPro" id="IPR035906">
    <property type="entry name" value="MetI-like_sf"/>
</dbReference>
<feature type="transmembrane region" description="Helical" evidence="7">
    <location>
        <begin position="276"/>
        <end position="298"/>
    </location>
</feature>
<dbReference type="PANTHER" id="PTHR43227:SF11">
    <property type="entry name" value="BLL4140 PROTEIN"/>
    <property type="match status" value="1"/>
</dbReference>
<comment type="subcellular location">
    <subcellularLocation>
        <location evidence="1 7">Cell membrane</location>
        <topology evidence="1 7">Multi-pass membrane protein</topology>
    </subcellularLocation>
</comment>
<dbReference type="CDD" id="cd06261">
    <property type="entry name" value="TM_PBP2"/>
    <property type="match status" value="1"/>
</dbReference>
<dbReference type="InterPro" id="IPR000515">
    <property type="entry name" value="MetI-like"/>
</dbReference>
<feature type="domain" description="ABC transmembrane type-1" evidence="8">
    <location>
        <begin position="80"/>
        <end position="295"/>
    </location>
</feature>
<evidence type="ECO:0000256" key="2">
    <source>
        <dbReference type="ARBA" id="ARBA00022448"/>
    </source>
</evidence>
<evidence type="ECO:0000259" key="8">
    <source>
        <dbReference type="PROSITE" id="PS50928"/>
    </source>
</evidence>
<dbReference type="Gene3D" id="1.10.3720.10">
    <property type="entry name" value="MetI-like"/>
    <property type="match status" value="1"/>
</dbReference>
<organism evidence="9 11">
    <name type="scientific">Treponema phagedenis</name>
    <dbReference type="NCBI Taxonomy" id="162"/>
    <lineage>
        <taxon>Bacteria</taxon>
        <taxon>Pseudomonadati</taxon>
        <taxon>Spirochaetota</taxon>
        <taxon>Spirochaetia</taxon>
        <taxon>Spirochaetales</taxon>
        <taxon>Treponemataceae</taxon>
        <taxon>Treponema</taxon>
    </lineage>
</organism>
<keyword evidence="6 7" id="KW-0472">Membrane</keyword>
<evidence type="ECO:0000313" key="11">
    <source>
        <dbReference type="Proteomes" id="UP000042527"/>
    </source>
</evidence>
<proteinExistence type="inferred from homology"/>
<feature type="transmembrane region" description="Helical" evidence="7">
    <location>
        <begin position="84"/>
        <end position="105"/>
    </location>
</feature>
<evidence type="ECO:0000256" key="1">
    <source>
        <dbReference type="ARBA" id="ARBA00004651"/>
    </source>
</evidence>
<accession>A0A0B7GWB8</accession>
<feature type="transmembrane region" description="Helical" evidence="7">
    <location>
        <begin position="167"/>
        <end position="191"/>
    </location>
</feature>
<keyword evidence="9" id="KW-0762">Sugar transport</keyword>
<dbReference type="InterPro" id="IPR050809">
    <property type="entry name" value="UgpAE/MalFG_permease"/>
</dbReference>
<dbReference type="EMBL" id="CP042817">
    <property type="protein sequence ID" value="QEJ98077.1"/>
    <property type="molecule type" value="Genomic_DNA"/>
</dbReference>
<feature type="transmembrane region" description="Helical" evidence="7">
    <location>
        <begin position="125"/>
        <end position="147"/>
    </location>
</feature>
<reference evidence="11" key="1">
    <citation type="submission" date="2015-01" db="EMBL/GenBank/DDBJ databases">
        <authorList>
            <person name="Manzoor Shahid"/>
            <person name="Zubair Saima"/>
        </authorList>
    </citation>
    <scope>NUCLEOTIDE SEQUENCE [LARGE SCALE GENOMIC DNA]</scope>
    <source>
        <strain evidence="11">V1</strain>
    </source>
</reference>
<evidence type="ECO:0000313" key="12">
    <source>
        <dbReference type="Proteomes" id="UP000323594"/>
    </source>
</evidence>
<name>A0A0B7GWB8_TREPH</name>
<dbReference type="PROSITE" id="PS50928">
    <property type="entry name" value="ABC_TM1"/>
    <property type="match status" value="1"/>
</dbReference>
<dbReference type="RefSeq" id="WP_044634961.1">
    <property type="nucleotide sequence ID" value="NZ_CDNC01000047.1"/>
</dbReference>
<sequence>MEQNKIRSKNSLKKIREHKTLLFMILPGLVSVFIFSYIPMYGIIIAFQNYNPMKGFFGSDFVGLKYFRQFIQNPYLFRLLRNTLLLGIYSLLWGFPASIILALLLDQLKNRHFKKLVQTISYMPYFISVIVVVGIISNFCAIDDGIFNKLRIWLGLEQISYLTNPAYFRTIFISSGIWQGIGWGSIIYLAALSKIDPNLIEAATIDGANRLQKVRHITWPAILPTTTIMLILSISGILQTNFQKVLLLYSEATYETADVISTYVYREGILGGRFEYTTAIGLLMSFVSFILLVLANTISKRLTENSLW</sequence>
<dbReference type="Pfam" id="PF00528">
    <property type="entry name" value="BPD_transp_1"/>
    <property type="match status" value="1"/>
</dbReference>
<evidence type="ECO:0000313" key="10">
    <source>
        <dbReference type="EMBL" id="QEJ98077.1"/>
    </source>
</evidence>
<gene>
    <name evidence="9" type="primary">yteP</name>
    <name evidence="10" type="ORF">FUT82_08750</name>
    <name evidence="9" type="ORF">TPHV1_510026</name>
</gene>
<evidence type="ECO:0000256" key="6">
    <source>
        <dbReference type="ARBA" id="ARBA00023136"/>
    </source>
</evidence>
<dbReference type="OrthoDB" id="368362at2"/>
<feature type="transmembrane region" description="Helical" evidence="7">
    <location>
        <begin position="21"/>
        <end position="47"/>
    </location>
</feature>
<dbReference type="EMBL" id="CDNC01000047">
    <property type="protein sequence ID" value="CEM62959.1"/>
    <property type="molecule type" value="Genomic_DNA"/>
</dbReference>
<dbReference type="AlphaFoldDB" id="A0A0B7GWB8"/>
<dbReference type="Proteomes" id="UP000042527">
    <property type="component" value="Unassembled WGS sequence"/>
</dbReference>